<evidence type="ECO:0000313" key="4">
    <source>
        <dbReference type="Proteomes" id="UP001165986"/>
    </source>
</evidence>
<gene>
    <name evidence="3" type="ORF">FNW02_09820</name>
</gene>
<dbReference type="RefSeq" id="WP_191757360.1">
    <property type="nucleotide sequence ID" value="NZ_VJXY01000008.1"/>
</dbReference>
<proteinExistence type="predicted"/>
<keyword evidence="4" id="KW-1185">Reference proteome</keyword>
<reference evidence="3" key="1">
    <citation type="submission" date="2019-07" db="EMBL/GenBank/DDBJ databases">
        <title>Toxilogical consequences of a new and cryptic species of cyanobacteria (Komarekiella delphini-convector) recovered from the epidermis of a bottlenose dolphin and 1500 ft. in the air.</title>
        <authorList>
            <person name="Brown A.O."/>
            <person name="Dvorak P."/>
            <person name="Villanueva C.D."/>
            <person name="Foss A.J."/>
            <person name="Garvey A.D."/>
            <person name="Gibson Q.A."/>
            <person name="Johansen J.R."/>
            <person name="Casamatta D.A."/>
        </authorList>
    </citation>
    <scope>NUCLEOTIDE SEQUENCE</scope>
    <source>
        <strain evidence="3">SJRDD-AB1</strain>
    </source>
</reference>
<dbReference type="AlphaFoldDB" id="A0AA40SW93"/>
<evidence type="ECO:0000313" key="3">
    <source>
        <dbReference type="EMBL" id="MBD6616120.1"/>
    </source>
</evidence>
<dbReference type="InterPro" id="IPR010328">
    <property type="entry name" value="DUF928"/>
</dbReference>
<protein>
    <submittedName>
        <fullName evidence="3">DUF928 domain-containing protein</fullName>
    </submittedName>
</protein>
<evidence type="ECO:0000256" key="1">
    <source>
        <dbReference type="SAM" id="MobiDB-lite"/>
    </source>
</evidence>
<feature type="compositionally biased region" description="Pro residues" evidence="1">
    <location>
        <begin position="47"/>
        <end position="58"/>
    </location>
</feature>
<feature type="signal peptide" evidence="2">
    <location>
        <begin position="1"/>
        <end position="30"/>
    </location>
</feature>
<dbReference type="EMBL" id="VJXY01000008">
    <property type="protein sequence ID" value="MBD6616120.1"/>
    <property type="molecule type" value="Genomic_DNA"/>
</dbReference>
<organism evidence="3 4">
    <name type="scientific">Komarekiella delphini-convector SJRDD-AB1</name>
    <dbReference type="NCBI Taxonomy" id="2593771"/>
    <lineage>
        <taxon>Bacteria</taxon>
        <taxon>Bacillati</taxon>
        <taxon>Cyanobacteriota</taxon>
        <taxon>Cyanophyceae</taxon>
        <taxon>Nostocales</taxon>
        <taxon>Nostocaceae</taxon>
        <taxon>Komarekiella</taxon>
        <taxon>Komarekiella delphini-convector</taxon>
    </lineage>
</organism>
<evidence type="ECO:0000256" key="2">
    <source>
        <dbReference type="SAM" id="SignalP"/>
    </source>
</evidence>
<name>A0AA40SW93_9NOST</name>
<dbReference type="Proteomes" id="UP001165986">
    <property type="component" value="Unassembled WGS sequence"/>
</dbReference>
<accession>A0AA40SW93</accession>
<dbReference type="Pfam" id="PF06051">
    <property type="entry name" value="DUF928"/>
    <property type="match status" value="1"/>
</dbReference>
<feature type="chain" id="PRO_5041293539" evidence="2">
    <location>
        <begin position="31"/>
        <end position="261"/>
    </location>
</feature>
<comment type="caution">
    <text evidence="3">The sequence shown here is derived from an EMBL/GenBank/DDBJ whole genome shotgun (WGS) entry which is preliminary data.</text>
</comment>
<feature type="region of interest" description="Disordered" evidence="1">
    <location>
        <begin position="42"/>
        <end position="70"/>
    </location>
</feature>
<sequence>MKSNSQSIKLFLILAFSCTSLVSSLTSVLAKPTLPASTHAQVVRFNPPSPPPGPPPGGRPTGGASRGGSLSVCPSVKTELTALVPFSEEPGTVKNVWGLTTVERPSWLFYMPYTKDSTYPAEFVLQDQESNPIYQKAIALPERPGLIRVSLPANAPPLEVGKQYRWFLTVYCDQQKESPPIYVEGVIQRVNLKQATVQELNTAEPLKRVVIYAENGIWYEALTTLAELRQKNPQNPELQAEWRNLLASIRLDKLAAEPIFP</sequence>
<keyword evidence="2" id="KW-0732">Signal</keyword>